<protein>
    <submittedName>
        <fullName evidence="1">Uncharacterized protein</fullName>
    </submittedName>
</protein>
<dbReference type="Proteomes" id="UP000184245">
    <property type="component" value="Unassembled WGS sequence"/>
</dbReference>
<keyword evidence="2" id="KW-1185">Reference proteome</keyword>
<dbReference type="EMBL" id="FQVI01000015">
    <property type="protein sequence ID" value="SHF18960.1"/>
    <property type="molecule type" value="Genomic_DNA"/>
</dbReference>
<reference evidence="1 2" key="1">
    <citation type="submission" date="2016-11" db="EMBL/GenBank/DDBJ databases">
        <authorList>
            <person name="Jaros S."/>
            <person name="Januszkiewicz K."/>
            <person name="Wedrychowicz H."/>
        </authorList>
    </citation>
    <scope>NUCLEOTIDE SEQUENCE [LARGE SCALE GENOMIC DNA]</scope>
    <source>
        <strain evidence="1 2">DSM 17459</strain>
    </source>
</reference>
<accession>A0A1M4ZLK0</accession>
<gene>
    <name evidence="1" type="ORF">SAMN02745158_02837</name>
</gene>
<evidence type="ECO:0000313" key="1">
    <source>
        <dbReference type="EMBL" id="SHF18960.1"/>
    </source>
</evidence>
<dbReference type="STRING" id="1122155.SAMN02745158_02837"/>
<dbReference type="AlphaFoldDB" id="A0A1M4ZLK0"/>
<proteinExistence type="predicted"/>
<evidence type="ECO:0000313" key="2">
    <source>
        <dbReference type="Proteomes" id="UP000184245"/>
    </source>
</evidence>
<sequence length="58" mass="7252">MFKRGCEKTVRIKKEDFQYTLVVENPLFVVKFICYEKQYHNLFYTKTRHFANVYFRFS</sequence>
<name>A0A1M4ZLK0_9CLOT</name>
<organism evidence="1 2">
    <name type="scientific">Lactonifactor longoviformis DSM 17459</name>
    <dbReference type="NCBI Taxonomy" id="1122155"/>
    <lineage>
        <taxon>Bacteria</taxon>
        <taxon>Bacillati</taxon>
        <taxon>Bacillota</taxon>
        <taxon>Clostridia</taxon>
        <taxon>Eubacteriales</taxon>
        <taxon>Clostridiaceae</taxon>
        <taxon>Lactonifactor</taxon>
    </lineage>
</organism>